<evidence type="ECO:0000313" key="3">
    <source>
        <dbReference type="EMBL" id="TGL57114.1"/>
    </source>
</evidence>
<proteinExistence type="predicted"/>
<dbReference type="SUPFAM" id="SSF56059">
    <property type="entry name" value="Glutathione synthetase ATP-binding domain-like"/>
    <property type="match status" value="1"/>
</dbReference>
<dbReference type="EMBL" id="RQGD01000039">
    <property type="protein sequence ID" value="TGL57114.1"/>
    <property type="molecule type" value="Genomic_DNA"/>
</dbReference>
<organism evidence="3 4">
    <name type="scientific">Leptospira ognonensis</name>
    <dbReference type="NCBI Taxonomy" id="2484945"/>
    <lineage>
        <taxon>Bacteria</taxon>
        <taxon>Pseudomonadati</taxon>
        <taxon>Spirochaetota</taxon>
        <taxon>Spirochaetia</taxon>
        <taxon>Leptospirales</taxon>
        <taxon>Leptospiraceae</taxon>
        <taxon>Leptospira</taxon>
    </lineage>
</organism>
<comment type="caution">
    <text evidence="3">The sequence shown here is derived from an EMBL/GenBank/DDBJ whole genome shotgun (WGS) entry which is preliminary data.</text>
</comment>
<dbReference type="RefSeq" id="WP_135624742.1">
    <property type="nucleotide sequence ID" value="NZ_RQGD01000039.1"/>
</dbReference>
<dbReference type="GO" id="GO:0046872">
    <property type="term" value="F:metal ion binding"/>
    <property type="evidence" value="ECO:0007669"/>
    <property type="project" value="InterPro"/>
</dbReference>
<accession>A0A4R9JVV2</accession>
<protein>
    <recommendedName>
        <fullName evidence="2">ATP-grasp domain-containing protein</fullName>
    </recommendedName>
</protein>
<name>A0A4R9JVV2_9LEPT</name>
<dbReference type="InterPro" id="IPR011761">
    <property type="entry name" value="ATP-grasp"/>
</dbReference>
<gene>
    <name evidence="3" type="ORF">EHQ58_15095</name>
</gene>
<dbReference type="Proteomes" id="UP000297693">
    <property type="component" value="Unassembled WGS sequence"/>
</dbReference>
<dbReference type="AlphaFoldDB" id="A0A4R9JVV2"/>
<evidence type="ECO:0000256" key="1">
    <source>
        <dbReference type="PROSITE-ProRule" id="PRU00409"/>
    </source>
</evidence>
<evidence type="ECO:0000313" key="4">
    <source>
        <dbReference type="Proteomes" id="UP000297693"/>
    </source>
</evidence>
<keyword evidence="1" id="KW-0547">Nucleotide-binding</keyword>
<dbReference type="GO" id="GO:0005524">
    <property type="term" value="F:ATP binding"/>
    <property type="evidence" value="ECO:0007669"/>
    <property type="project" value="UniProtKB-UniRule"/>
</dbReference>
<dbReference type="OrthoDB" id="314806at2"/>
<sequence>MRRRFSLEKLFFFLSRSEDFVHITEPTDENFLKDLSVHGFSFGSSWLEGDFLPEDANLVEWGRRHDLNESYLIENSEKIEISSYLNSKLTQRQWKEDLGLSELRSKLISSEEQLLDYLSDLIHPVVLKSEYGLAGRNHIILENQSQGWKLQQIAKKLFRYPIYAEDWVGKERYLDFSTLWDFTSTSPVYLGSTEMMVDKDGSFRGIRISAEKEKQLTWILPNCLETMKSVFSASEYRPTGPAAMDGFFYRKDTSVGTQVFSEINFRYSMGRVLYEIRKKRNVKMDESGILFLPLNKMKPFNEVAWLVSLREQTGASIFFVTPIRDAKGKFFQNVGIYYEVNDKSMPAEELVEWLTQQWRMKIED</sequence>
<dbReference type="PROSITE" id="PS50975">
    <property type="entry name" value="ATP_GRASP"/>
    <property type="match status" value="1"/>
</dbReference>
<reference evidence="3" key="1">
    <citation type="journal article" date="2019" name="PLoS Negl. Trop. Dis.">
        <title>Revisiting the worldwide diversity of Leptospira species in the environment.</title>
        <authorList>
            <person name="Vincent A.T."/>
            <person name="Schiettekatte O."/>
            <person name="Bourhy P."/>
            <person name="Veyrier F.J."/>
            <person name="Picardeau M."/>
        </authorList>
    </citation>
    <scope>NUCLEOTIDE SEQUENCE [LARGE SCALE GENOMIC DNA]</scope>
    <source>
        <strain evidence="3">201702476</strain>
    </source>
</reference>
<keyword evidence="4" id="KW-1185">Reference proteome</keyword>
<evidence type="ECO:0000259" key="2">
    <source>
        <dbReference type="PROSITE" id="PS50975"/>
    </source>
</evidence>
<feature type="domain" description="ATP-grasp" evidence="2">
    <location>
        <begin position="92"/>
        <end position="293"/>
    </location>
</feature>
<keyword evidence="1" id="KW-0067">ATP-binding</keyword>